<evidence type="ECO:0000256" key="2">
    <source>
        <dbReference type="ARBA" id="ARBA00010617"/>
    </source>
</evidence>
<protein>
    <submittedName>
        <fullName evidence="10">Uncharacterized protein</fullName>
    </submittedName>
</protein>
<comment type="similarity">
    <text evidence="2 8">Belongs to the cytochrome P450 family.</text>
</comment>
<dbReference type="PANTHER" id="PTHR24300">
    <property type="entry name" value="CYTOCHROME P450 508A4-RELATED"/>
    <property type="match status" value="1"/>
</dbReference>
<dbReference type="InterPro" id="IPR036396">
    <property type="entry name" value="Cyt_P450_sf"/>
</dbReference>
<keyword evidence="9" id="KW-0812">Transmembrane</keyword>
<evidence type="ECO:0000313" key="10">
    <source>
        <dbReference type="EnsemblMetazoa" id="G14542.1:cds"/>
    </source>
</evidence>
<keyword evidence="5 7" id="KW-0408">Iron</keyword>
<keyword evidence="9" id="KW-1133">Transmembrane helix</keyword>
<name>A0A8W8ILU1_MAGGI</name>
<dbReference type="Proteomes" id="UP000005408">
    <property type="component" value="Unassembled WGS sequence"/>
</dbReference>
<keyword evidence="4 8" id="KW-0560">Oxidoreductase</keyword>
<dbReference type="SUPFAM" id="SSF48264">
    <property type="entry name" value="Cytochrome P450"/>
    <property type="match status" value="1"/>
</dbReference>
<keyword evidence="6 8" id="KW-0503">Monooxygenase</keyword>
<feature type="binding site" description="axial binding residue" evidence="7">
    <location>
        <position position="440"/>
    </location>
    <ligand>
        <name>heme</name>
        <dbReference type="ChEBI" id="CHEBI:30413"/>
    </ligand>
    <ligandPart>
        <name>Fe</name>
        <dbReference type="ChEBI" id="CHEBI:18248"/>
    </ligandPart>
</feature>
<dbReference type="GO" id="GO:0016705">
    <property type="term" value="F:oxidoreductase activity, acting on paired donors, with incorporation or reduction of molecular oxygen"/>
    <property type="evidence" value="ECO:0007669"/>
    <property type="project" value="InterPro"/>
</dbReference>
<dbReference type="FunFam" id="1.10.630.10:FF:000036">
    <property type="entry name" value="CYtochrome P450 family"/>
    <property type="match status" value="1"/>
</dbReference>
<sequence>MCAFFVSNIDLTTFLVFTVVFLFVLCVISTPRSDIPGPFALPFFGNLYVLARIGNRRYRETLRLQKQYGDIFRLYIGKQMMVTICGYENIHDAFVKHAAVLSNRPEGLFKSQTKYGNLEPGIILSNGEVWRKNRRFTIQTMRDFGMGKKSLEVVIAEEAKLLCADIAAFNGKPIENIKDLLSVSVSNTVHSVVFGYRCEHDDQEFLAVTKSIETLFTVPSFLYRALPIFVQRLIGTAEGEREKALEDVMNYVQKRIAEHEQTFDKNNLRDLVDRFLSTIPPEEDTKKKFLHMYQVVLEMFAAGTDTTATTLAWMILYILENPDVQEKCYQEIKKVVGLNRCILYSDRNNLPYLEATMLELQRCANIASSFMHYSTEDVLIGGYVIPKNTMVSAFLPSVHLDPERFPEPMKIRPERFLDEKSGKVVNRDMLMPFSIGPRICPGETLAKTEMFTIFGNLVQKFKLCKVSPDDVLSFEGLTGSITYPEPYRLRAEARN</sequence>
<dbReference type="AlphaFoldDB" id="A0A8W8ILU1"/>
<dbReference type="InterPro" id="IPR017972">
    <property type="entry name" value="Cyt_P450_CS"/>
</dbReference>
<organism evidence="10 11">
    <name type="scientific">Magallana gigas</name>
    <name type="common">Pacific oyster</name>
    <name type="synonym">Crassostrea gigas</name>
    <dbReference type="NCBI Taxonomy" id="29159"/>
    <lineage>
        <taxon>Eukaryota</taxon>
        <taxon>Metazoa</taxon>
        <taxon>Spiralia</taxon>
        <taxon>Lophotrochozoa</taxon>
        <taxon>Mollusca</taxon>
        <taxon>Bivalvia</taxon>
        <taxon>Autobranchia</taxon>
        <taxon>Pteriomorphia</taxon>
        <taxon>Ostreida</taxon>
        <taxon>Ostreoidea</taxon>
        <taxon>Ostreidae</taxon>
        <taxon>Magallana</taxon>
    </lineage>
</organism>
<keyword evidence="3 7" id="KW-0479">Metal-binding</keyword>
<dbReference type="PANTHER" id="PTHR24300:SF417">
    <property type="entry name" value="CYTOCHROME P450 508B1-RELATED"/>
    <property type="match status" value="1"/>
</dbReference>
<dbReference type="GO" id="GO:0004497">
    <property type="term" value="F:monooxygenase activity"/>
    <property type="evidence" value="ECO:0007669"/>
    <property type="project" value="UniProtKB-KW"/>
</dbReference>
<dbReference type="PRINTS" id="PR00385">
    <property type="entry name" value="P450"/>
</dbReference>
<evidence type="ECO:0000256" key="8">
    <source>
        <dbReference type="RuleBase" id="RU000461"/>
    </source>
</evidence>
<keyword evidence="9" id="KW-0472">Membrane</keyword>
<dbReference type="InterPro" id="IPR050182">
    <property type="entry name" value="Cytochrome_P450_fam2"/>
</dbReference>
<dbReference type="PRINTS" id="PR00463">
    <property type="entry name" value="EP450I"/>
</dbReference>
<evidence type="ECO:0000256" key="7">
    <source>
        <dbReference type="PIRSR" id="PIRSR602401-1"/>
    </source>
</evidence>
<evidence type="ECO:0000313" key="11">
    <source>
        <dbReference type="Proteomes" id="UP000005408"/>
    </source>
</evidence>
<keyword evidence="7 8" id="KW-0349">Heme</keyword>
<keyword evidence="11" id="KW-1185">Reference proteome</keyword>
<evidence type="ECO:0000256" key="9">
    <source>
        <dbReference type="SAM" id="Phobius"/>
    </source>
</evidence>
<dbReference type="InterPro" id="IPR001128">
    <property type="entry name" value="Cyt_P450"/>
</dbReference>
<comment type="cofactor">
    <cofactor evidence="1 7">
        <name>heme</name>
        <dbReference type="ChEBI" id="CHEBI:30413"/>
    </cofactor>
</comment>
<evidence type="ECO:0000256" key="3">
    <source>
        <dbReference type="ARBA" id="ARBA00022723"/>
    </source>
</evidence>
<feature type="transmembrane region" description="Helical" evidence="9">
    <location>
        <begin position="12"/>
        <end position="30"/>
    </location>
</feature>
<evidence type="ECO:0000256" key="6">
    <source>
        <dbReference type="ARBA" id="ARBA00023033"/>
    </source>
</evidence>
<accession>A0A8W8ILU1</accession>
<dbReference type="GO" id="GO:0020037">
    <property type="term" value="F:heme binding"/>
    <property type="evidence" value="ECO:0007669"/>
    <property type="project" value="InterPro"/>
</dbReference>
<evidence type="ECO:0000256" key="1">
    <source>
        <dbReference type="ARBA" id="ARBA00001971"/>
    </source>
</evidence>
<proteinExistence type="inferred from homology"/>
<dbReference type="Gene3D" id="1.10.630.10">
    <property type="entry name" value="Cytochrome P450"/>
    <property type="match status" value="1"/>
</dbReference>
<dbReference type="Pfam" id="PF00067">
    <property type="entry name" value="p450"/>
    <property type="match status" value="1"/>
</dbReference>
<reference evidence="10" key="1">
    <citation type="submission" date="2022-08" db="UniProtKB">
        <authorList>
            <consortium name="EnsemblMetazoa"/>
        </authorList>
    </citation>
    <scope>IDENTIFICATION</scope>
    <source>
        <strain evidence="10">05x7-T-G4-1.051#20</strain>
    </source>
</reference>
<dbReference type="InterPro" id="IPR002401">
    <property type="entry name" value="Cyt_P450_E_grp-I"/>
</dbReference>
<dbReference type="EnsemblMetazoa" id="G14542.1">
    <property type="protein sequence ID" value="G14542.1:cds"/>
    <property type="gene ID" value="G14542"/>
</dbReference>
<dbReference type="PROSITE" id="PS00086">
    <property type="entry name" value="CYTOCHROME_P450"/>
    <property type="match status" value="1"/>
</dbReference>
<evidence type="ECO:0000256" key="5">
    <source>
        <dbReference type="ARBA" id="ARBA00023004"/>
    </source>
</evidence>
<evidence type="ECO:0000256" key="4">
    <source>
        <dbReference type="ARBA" id="ARBA00023002"/>
    </source>
</evidence>
<dbReference type="GO" id="GO:0005506">
    <property type="term" value="F:iron ion binding"/>
    <property type="evidence" value="ECO:0007669"/>
    <property type="project" value="InterPro"/>
</dbReference>